<dbReference type="InterPro" id="IPR027417">
    <property type="entry name" value="P-loop_NTPase"/>
</dbReference>
<evidence type="ECO:0000256" key="1">
    <source>
        <dbReference type="ARBA" id="ARBA00006997"/>
    </source>
</evidence>
<comment type="similarity">
    <text evidence="1">Belongs to the shikimate kinase family.</text>
</comment>
<sequence>MLLVVAMSSALLLPLQPAPQFRRDVPQCAPRARVLCQEETLPEGAQQAIPPEQLADAWRRDEQAKGLADDLKGCSIYLIGCGERKLAIGRILAKRLRSYRFYDVPSLMCSTYRSMPSADDVETVGQLCAAEGVDDVAQLSRLVMDQVQSCARSVVSVWEGAVARADFAVMQQGIVVNLVEAMDAARSGVSAEQLEAWAVAHAVADLSLEVKEGVPFDDVVLKLVAEMRTFIEKNPAKTSEWKARADATLAANPPSE</sequence>
<dbReference type="PANTHER" id="PTHR21087:SF16">
    <property type="entry name" value="SHIKIMATE KINASE 1, CHLOROPLASTIC"/>
    <property type="match status" value="1"/>
</dbReference>
<name>A0A7S0JH29_9EUKA</name>
<gene>
    <name evidence="3" type="ORF">CLEP1334_LOCUS26912</name>
</gene>
<organism evidence="3">
    <name type="scientific">Calcidiscus leptoporus</name>
    <dbReference type="NCBI Taxonomy" id="127549"/>
    <lineage>
        <taxon>Eukaryota</taxon>
        <taxon>Haptista</taxon>
        <taxon>Haptophyta</taxon>
        <taxon>Prymnesiophyceae</taxon>
        <taxon>Coccolithales</taxon>
        <taxon>Calcidiscaceae</taxon>
        <taxon>Calcidiscus</taxon>
    </lineage>
</organism>
<feature type="signal peptide" evidence="2">
    <location>
        <begin position="1"/>
        <end position="17"/>
    </location>
</feature>
<protein>
    <submittedName>
        <fullName evidence="3">Uncharacterized protein</fullName>
    </submittedName>
</protein>
<proteinExistence type="inferred from homology"/>
<evidence type="ECO:0000313" key="3">
    <source>
        <dbReference type="EMBL" id="CAD8551622.1"/>
    </source>
</evidence>
<evidence type="ECO:0000256" key="2">
    <source>
        <dbReference type="SAM" id="SignalP"/>
    </source>
</evidence>
<dbReference type="Gene3D" id="3.40.50.300">
    <property type="entry name" value="P-loop containing nucleotide triphosphate hydrolases"/>
    <property type="match status" value="1"/>
</dbReference>
<keyword evidence="2" id="KW-0732">Signal</keyword>
<dbReference type="PANTHER" id="PTHR21087">
    <property type="entry name" value="SHIKIMATE KINASE"/>
    <property type="match status" value="1"/>
</dbReference>
<dbReference type="GO" id="GO:0004765">
    <property type="term" value="F:shikimate kinase activity"/>
    <property type="evidence" value="ECO:0007669"/>
    <property type="project" value="TreeGrafter"/>
</dbReference>
<dbReference type="EMBL" id="HBER01053882">
    <property type="protein sequence ID" value="CAD8551622.1"/>
    <property type="molecule type" value="Transcribed_RNA"/>
</dbReference>
<dbReference type="AlphaFoldDB" id="A0A7S0JH29"/>
<reference evidence="3" key="1">
    <citation type="submission" date="2021-01" db="EMBL/GenBank/DDBJ databases">
        <authorList>
            <person name="Corre E."/>
            <person name="Pelletier E."/>
            <person name="Niang G."/>
            <person name="Scheremetjew M."/>
            <person name="Finn R."/>
            <person name="Kale V."/>
            <person name="Holt S."/>
            <person name="Cochrane G."/>
            <person name="Meng A."/>
            <person name="Brown T."/>
            <person name="Cohen L."/>
        </authorList>
    </citation>
    <scope>NUCLEOTIDE SEQUENCE</scope>
    <source>
        <strain evidence="3">RCC1130</strain>
    </source>
</reference>
<accession>A0A7S0JH29</accession>
<feature type="chain" id="PRO_5030849926" evidence="2">
    <location>
        <begin position="18"/>
        <end position="256"/>
    </location>
</feature>
<dbReference type="GO" id="GO:0005829">
    <property type="term" value="C:cytosol"/>
    <property type="evidence" value="ECO:0007669"/>
    <property type="project" value="TreeGrafter"/>
</dbReference>